<evidence type="ECO:0000313" key="2">
    <source>
        <dbReference type="Proteomes" id="UP001328733"/>
    </source>
</evidence>
<evidence type="ECO:0008006" key="3">
    <source>
        <dbReference type="Google" id="ProtNLM"/>
    </source>
</evidence>
<reference evidence="1 2" key="1">
    <citation type="submission" date="2024-01" db="EMBL/GenBank/DDBJ databases">
        <title>Genomic insights into the taxonomy and metabolism of the cyanobacterium Pannus brasiliensis CCIBt3594.</title>
        <authorList>
            <person name="Machado M."/>
            <person name="Botero N.B."/>
            <person name="Andreote A.P.D."/>
            <person name="Feitosa A.M.T."/>
            <person name="Popin R."/>
            <person name="Sivonen K."/>
            <person name="Fiore M.F."/>
        </authorList>
    </citation>
    <scope>NUCLEOTIDE SEQUENCE [LARGE SCALE GENOMIC DNA]</scope>
    <source>
        <strain evidence="1 2">CCIBt3594</strain>
    </source>
</reference>
<evidence type="ECO:0000313" key="1">
    <source>
        <dbReference type="EMBL" id="MEG3438238.1"/>
    </source>
</evidence>
<accession>A0AAW9QME1</accession>
<gene>
    <name evidence="1" type="ORF">V0288_14000</name>
</gene>
<dbReference type="RefSeq" id="WP_332865718.1">
    <property type="nucleotide sequence ID" value="NZ_JBAFSM010000025.1"/>
</dbReference>
<sequence length="220" mass="24069">MSEERHPESDFTRTLEDIRQNLDNLTPMTREAIERVTETIGRWVTPIAESPLVEHATKVPGLKWVMAGIGQVNADKVTEEIETLRRSHPGETNRQLADRVITDTAWQGGKVGLIVNFIPPLALSLLALDVAAVSALQAEMIYRVAAIYGYSLHEPARRGEVFAIWGLFTGGSGLIKTSLSGFEAIPGIGMVLGATSNATLLYGLGRIAREFYESKPRSLP</sequence>
<dbReference type="EMBL" id="JBAFSM010000025">
    <property type="protein sequence ID" value="MEG3438238.1"/>
    <property type="molecule type" value="Genomic_DNA"/>
</dbReference>
<keyword evidence="2" id="KW-1185">Reference proteome</keyword>
<proteinExistence type="predicted"/>
<name>A0AAW9QME1_9CHRO</name>
<dbReference type="Proteomes" id="UP001328733">
    <property type="component" value="Unassembled WGS sequence"/>
</dbReference>
<organism evidence="1 2">
    <name type="scientific">Pannus brasiliensis CCIBt3594</name>
    <dbReference type="NCBI Taxonomy" id="1427578"/>
    <lineage>
        <taxon>Bacteria</taxon>
        <taxon>Bacillati</taxon>
        <taxon>Cyanobacteriota</taxon>
        <taxon>Cyanophyceae</taxon>
        <taxon>Oscillatoriophycideae</taxon>
        <taxon>Chroococcales</taxon>
        <taxon>Microcystaceae</taxon>
        <taxon>Pannus</taxon>
    </lineage>
</organism>
<protein>
    <recommendedName>
        <fullName evidence="3">EcsC family protein</fullName>
    </recommendedName>
</protein>
<comment type="caution">
    <text evidence="1">The sequence shown here is derived from an EMBL/GenBank/DDBJ whole genome shotgun (WGS) entry which is preliminary data.</text>
</comment>
<dbReference type="AlphaFoldDB" id="A0AAW9QME1"/>